<evidence type="ECO:0000313" key="3">
    <source>
        <dbReference type="Proteomes" id="UP001226020"/>
    </source>
</evidence>
<protein>
    <submittedName>
        <fullName evidence="2">Uncharacterized protein</fullName>
    </submittedName>
</protein>
<dbReference type="AlphaFoldDB" id="A0AAW8CEB0"/>
<dbReference type="RefSeq" id="WP_306352313.1">
    <property type="nucleotide sequence ID" value="NZ_JASAWV010000028.1"/>
</dbReference>
<evidence type="ECO:0000313" key="2">
    <source>
        <dbReference type="EMBL" id="MDP8149362.1"/>
    </source>
</evidence>
<name>A0AAW8CEB0_9PAST</name>
<accession>A0AAW8CEB0</accession>
<reference evidence="2 3" key="1">
    <citation type="journal article" date="2023" name="Front. Microbiol.">
        <title>Phylogeography and host specificity of Pasteurellaceae pathogenic to sea-farmed fish in the north-east Atlantic.</title>
        <authorList>
            <person name="Gulla S."/>
            <person name="Colquhoun D.J."/>
            <person name="Olsen A.B."/>
            <person name="Spilsberg B."/>
            <person name="Lagesen K."/>
            <person name="Aakesson C.P."/>
            <person name="Strom S."/>
            <person name="Manji F."/>
            <person name="Birkbeck T.H."/>
            <person name="Nilsen H.K."/>
        </authorList>
    </citation>
    <scope>NUCLEOTIDE SEQUENCE [LARGE SCALE GENOMIC DNA]</scope>
    <source>
        <strain evidence="2 3">NVIB3131</strain>
    </source>
</reference>
<comment type="caution">
    <text evidence="2">The sequence shown here is derived from an EMBL/GenBank/DDBJ whole genome shotgun (WGS) entry which is preliminary data.</text>
</comment>
<evidence type="ECO:0000256" key="1">
    <source>
        <dbReference type="SAM" id="Phobius"/>
    </source>
</evidence>
<keyword evidence="1" id="KW-0472">Membrane</keyword>
<sequence>MNNVLVRIYKEQHLPTDLIPLRIGKDKNNIYFFQSALGCEFFMENQIKKWWLVFFNKSEQQQIFCVEFTDLPSLEGLPENQWKRRYQEVIKNERDRKEITRLAFIHSHSPQEDTIATACASLGIRMSRAIKSSDYLHNPSHSEHIDGKGLSFITCLEGQQDQFERRILLMALGYAYLNVMEDLSNQLAEETHQITKTNYDIKKLTELYIQATEFNARFFFFLPVKHKNTSLVETWKNINKILDIDSINKELLQKIENIHHILDWQKNQKEQMAKEQKQKIDDQFNYKIAIIGIILAFFGVLEFVLEAYSTFGGS</sequence>
<dbReference type="Proteomes" id="UP001226020">
    <property type="component" value="Unassembled WGS sequence"/>
</dbReference>
<keyword evidence="1" id="KW-1133">Transmembrane helix</keyword>
<dbReference type="EMBL" id="JASAXT010000025">
    <property type="protein sequence ID" value="MDP8149362.1"/>
    <property type="molecule type" value="Genomic_DNA"/>
</dbReference>
<gene>
    <name evidence="2" type="ORF">QJU57_09815</name>
</gene>
<keyword evidence="3" id="KW-1185">Reference proteome</keyword>
<keyword evidence="1" id="KW-0812">Transmembrane</keyword>
<organism evidence="2 3">
    <name type="scientific">Phocoenobacter atlanticus subsp. atlanticus</name>
    <dbReference type="NCBI Taxonomy" id="3061285"/>
    <lineage>
        <taxon>Bacteria</taxon>
        <taxon>Pseudomonadati</taxon>
        <taxon>Pseudomonadota</taxon>
        <taxon>Gammaproteobacteria</taxon>
        <taxon>Pasteurellales</taxon>
        <taxon>Pasteurellaceae</taxon>
        <taxon>Phocoenobacter</taxon>
        <taxon>Phocoenobacter atlanticus</taxon>
    </lineage>
</organism>
<feature type="transmembrane region" description="Helical" evidence="1">
    <location>
        <begin position="284"/>
        <end position="305"/>
    </location>
</feature>
<proteinExistence type="predicted"/>